<reference evidence="2" key="1">
    <citation type="submission" date="2025-08" db="UniProtKB">
        <authorList>
            <consortium name="Ensembl"/>
        </authorList>
    </citation>
    <scope>IDENTIFICATION</scope>
</reference>
<proteinExistence type="predicted"/>
<dbReference type="Proteomes" id="UP001108240">
    <property type="component" value="Unplaced"/>
</dbReference>
<organism evidence="2 3">
    <name type="scientific">Cyprinus carpio carpio</name>
    <dbReference type="NCBI Taxonomy" id="630221"/>
    <lineage>
        <taxon>Eukaryota</taxon>
        <taxon>Metazoa</taxon>
        <taxon>Chordata</taxon>
        <taxon>Craniata</taxon>
        <taxon>Vertebrata</taxon>
        <taxon>Euteleostomi</taxon>
        <taxon>Actinopterygii</taxon>
        <taxon>Neopterygii</taxon>
        <taxon>Teleostei</taxon>
        <taxon>Ostariophysi</taxon>
        <taxon>Cypriniformes</taxon>
        <taxon>Cyprinidae</taxon>
        <taxon>Cyprininae</taxon>
        <taxon>Cyprinus</taxon>
    </lineage>
</organism>
<protein>
    <submittedName>
        <fullName evidence="2">Uncharacterized protein</fullName>
    </submittedName>
</protein>
<dbReference type="Ensembl" id="ENSCCRT00000112057.1">
    <property type="protein sequence ID" value="ENSCCRP00000135932.1"/>
    <property type="gene ID" value="ENSCCRG00000079327.1"/>
</dbReference>
<feature type="region of interest" description="Disordered" evidence="1">
    <location>
        <begin position="34"/>
        <end position="63"/>
    </location>
</feature>
<evidence type="ECO:0000313" key="2">
    <source>
        <dbReference type="Ensembl" id="ENSCCRP00000135932.1"/>
    </source>
</evidence>
<name>A0A9J7ZTX8_CYPCA</name>
<evidence type="ECO:0000256" key="1">
    <source>
        <dbReference type="SAM" id="MobiDB-lite"/>
    </source>
</evidence>
<evidence type="ECO:0000313" key="3">
    <source>
        <dbReference type="Proteomes" id="UP001108240"/>
    </source>
</evidence>
<dbReference type="AlphaFoldDB" id="A0A9J7ZTX8"/>
<sequence>EITIQHLFYRGHPLKTAFAHRLDVPDPSVIPMSSFSSMPQQQRVLNRRKQMAAPLSSKRETNKSGAFSLKNAHNACRLLPQGHCMHSHHTQQQDQTLPTFKN</sequence>
<accession>A0A9J7ZTX8</accession>
<reference evidence="2" key="2">
    <citation type="submission" date="2025-09" db="UniProtKB">
        <authorList>
            <consortium name="Ensembl"/>
        </authorList>
    </citation>
    <scope>IDENTIFICATION</scope>
</reference>
<keyword evidence="3" id="KW-1185">Reference proteome</keyword>